<proteinExistence type="predicted"/>
<feature type="region of interest" description="Disordered" evidence="1">
    <location>
        <begin position="193"/>
        <end position="213"/>
    </location>
</feature>
<dbReference type="AlphaFoldDB" id="A0A699I3U6"/>
<gene>
    <name evidence="2" type="ORF">Tci_480311</name>
</gene>
<evidence type="ECO:0000256" key="1">
    <source>
        <dbReference type="SAM" id="MobiDB-lite"/>
    </source>
</evidence>
<name>A0A699I3U6_TANCI</name>
<sequence length="365" mass="41770">MQVLDQHVEEEKDAEFMAIEEVDEKQSLEIPIVEQLLDEADKLNKVIQEPPEKTDDIHEGSDFDLQLMPNDNLRSVLGFYTADSNNTHENEVSKFDHIFQDDNASAECLSLQDHMDYIYKEVSSLYSRLRDMESSIVQQVSAKFKSSLPALDAIKNLVLKSITEELPYVEAEGEQPSTQVVLNEKAMVVHNPEEKKEGTISMKDDSDDDDLDKQPLSKRFNIMTPIHNPIPLNTFTFGTTSLKFSPTPHREPNPPRDLAKGKEIEGTLSQEELNNQIKKLKRISDLKAQKGKSKQELRNLFNQATLKARAKKWTKHEAKKAKILEEYNHQISFRLDPLLFIKVSYTVNSNKEATMKIIRGDNPMC</sequence>
<protein>
    <submittedName>
        <fullName evidence="2">Uncharacterized protein</fullName>
    </submittedName>
</protein>
<evidence type="ECO:0000313" key="2">
    <source>
        <dbReference type="EMBL" id="GEZ08338.1"/>
    </source>
</evidence>
<feature type="compositionally biased region" description="Basic and acidic residues" evidence="1">
    <location>
        <begin position="193"/>
        <end position="204"/>
    </location>
</feature>
<accession>A0A699I3U6</accession>
<dbReference type="EMBL" id="BKCJ010239078">
    <property type="protein sequence ID" value="GEZ08338.1"/>
    <property type="molecule type" value="Genomic_DNA"/>
</dbReference>
<reference evidence="2" key="1">
    <citation type="journal article" date="2019" name="Sci. Rep.">
        <title>Draft genome of Tanacetum cinerariifolium, the natural source of mosquito coil.</title>
        <authorList>
            <person name="Yamashiro T."/>
            <person name="Shiraishi A."/>
            <person name="Satake H."/>
            <person name="Nakayama K."/>
        </authorList>
    </citation>
    <scope>NUCLEOTIDE SEQUENCE</scope>
</reference>
<feature type="non-terminal residue" evidence="2">
    <location>
        <position position="365"/>
    </location>
</feature>
<comment type="caution">
    <text evidence="2">The sequence shown here is derived from an EMBL/GenBank/DDBJ whole genome shotgun (WGS) entry which is preliminary data.</text>
</comment>
<organism evidence="2">
    <name type="scientific">Tanacetum cinerariifolium</name>
    <name type="common">Dalmatian daisy</name>
    <name type="synonym">Chrysanthemum cinerariifolium</name>
    <dbReference type="NCBI Taxonomy" id="118510"/>
    <lineage>
        <taxon>Eukaryota</taxon>
        <taxon>Viridiplantae</taxon>
        <taxon>Streptophyta</taxon>
        <taxon>Embryophyta</taxon>
        <taxon>Tracheophyta</taxon>
        <taxon>Spermatophyta</taxon>
        <taxon>Magnoliopsida</taxon>
        <taxon>eudicotyledons</taxon>
        <taxon>Gunneridae</taxon>
        <taxon>Pentapetalae</taxon>
        <taxon>asterids</taxon>
        <taxon>campanulids</taxon>
        <taxon>Asterales</taxon>
        <taxon>Asteraceae</taxon>
        <taxon>Asteroideae</taxon>
        <taxon>Anthemideae</taxon>
        <taxon>Anthemidinae</taxon>
        <taxon>Tanacetum</taxon>
    </lineage>
</organism>